<accession>A0A9J6EZ58</accession>
<sequence>MMAGVFDLELHDAENDKNDESSDDAIEVDEQVGGTWYRTAVVVTACVVRRLRSLPLLWARSTRGLHTVAAHSHRMAGRPAARGDCSISPVQPHSENLTLGGTPVVVVRAGVVYSLPLTPTRCASAPFILTRASAASVKVLGFTAAGARLARKRRNCWSDSQVCGLSSRTAVRSSASPHALLLLQAFRPRRGVDRSSAKVALLHFA</sequence>
<name>A0A9J6EZ58_RHIMP</name>
<dbReference type="Proteomes" id="UP000821866">
    <property type="component" value="Chromosome 1"/>
</dbReference>
<reference evidence="1" key="1">
    <citation type="journal article" date="2020" name="Cell">
        <title>Large-Scale Comparative Analyses of Tick Genomes Elucidate Their Genetic Diversity and Vector Capacities.</title>
        <authorList>
            <consortium name="Tick Genome and Microbiome Consortium (TIGMIC)"/>
            <person name="Jia N."/>
            <person name="Wang J."/>
            <person name="Shi W."/>
            <person name="Du L."/>
            <person name="Sun Y."/>
            <person name="Zhan W."/>
            <person name="Jiang J.F."/>
            <person name="Wang Q."/>
            <person name="Zhang B."/>
            <person name="Ji P."/>
            <person name="Bell-Sakyi L."/>
            <person name="Cui X.M."/>
            <person name="Yuan T.T."/>
            <person name="Jiang B.G."/>
            <person name="Yang W.F."/>
            <person name="Lam T.T."/>
            <person name="Chang Q.C."/>
            <person name="Ding S.J."/>
            <person name="Wang X.J."/>
            <person name="Zhu J.G."/>
            <person name="Ruan X.D."/>
            <person name="Zhao L."/>
            <person name="Wei J.T."/>
            <person name="Ye R.Z."/>
            <person name="Que T.C."/>
            <person name="Du C.H."/>
            <person name="Zhou Y.H."/>
            <person name="Cheng J.X."/>
            <person name="Dai P.F."/>
            <person name="Guo W.B."/>
            <person name="Han X.H."/>
            <person name="Huang E.J."/>
            <person name="Li L.F."/>
            <person name="Wei W."/>
            <person name="Gao Y.C."/>
            <person name="Liu J.Z."/>
            <person name="Shao H.Z."/>
            <person name="Wang X."/>
            <person name="Wang C.C."/>
            <person name="Yang T.C."/>
            <person name="Huo Q.B."/>
            <person name="Li W."/>
            <person name="Chen H.Y."/>
            <person name="Chen S.E."/>
            <person name="Zhou L.G."/>
            <person name="Ni X.B."/>
            <person name="Tian J.H."/>
            <person name="Sheng Y."/>
            <person name="Liu T."/>
            <person name="Pan Y.S."/>
            <person name="Xia L.Y."/>
            <person name="Li J."/>
            <person name="Zhao F."/>
            <person name="Cao W.C."/>
        </authorList>
    </citation>
    <scope>NUCLEOTIDE SEQUENCE</scope>
    <source>
        <strain evidence="1">Rmic-2018</strain>
    </source>
</reference>
<gene>
    <name evidence="1" type="ORF">HPB51_007801</name>
</gene>
<comment type="caution">
    <text evidence="1">The sequence shown here is derived from an EMBL/GenBank/DDBJ whole genome shotgun (WGS) entry which is preliminary data.</text>
</comment>
<organism evidence="1 2">
    <name type="scientific">Rhipicephalus microplus</name>
    <name type="common">Cattle tick</name>
    <name type="synonym">Boophilus microplus</name>
    <dbReference type="NCBI Taxonomy" id="6941"/>
    <lineage>
        <taxon>Eukaryota</taxon>
        <taxon>Metazoa</taxon>
        <taxon>Ecdysozoa</taxon>
        <taxon>Arthropoda</taxon>
        <taxon>Chelicerata</taxon>
        <taxon>Arachnida</taxon>
        <taxon>Acari</taxon>
        <taxon>Parasitiformes</taxon>
        <taxon>Ixodida</taxon>
        <taxon>Ixodoidea</taxon>
        <taxon>Ixodidae</taxon>
        <taxon>Rhipicephalinae</taxon>
        <taxon>Rhipicephalus</taxon>
        <taxon>Boophilus</taxon>
    </lineage>
</organism>
<protein>
    <submittedName>
        <fullName evidence="1">Uncharacterized protein</fullName>
    </submittedName>
</protein>
<evidence type="ECO:0000313" key="1">
    <source>
        <dbReference type="EMBL" id="KAH8039601.1"/>
    </source>
</evidence>
<dbReference type="AlphaFoldDB" id="A0A9J6EZ58"/>
<keyword evidence="2" id="KW-1185">Reference proteome</keyword>
<reference evidence="1" key="2">
    <citation type="submission" date="2021-09" db="EMBL/GenBank/DDBJ databases">
        <authorList>
            <person name="Jia N."/>
            <person name="Wang J."/>
            <person name="Shi W."/>
            <person name="Du L."/>
            <person name="Sun Y."/>
            <person name="Zhan W."/>
            <person name="Jiang J."/>
            <person name="Wang Q."/>
            <person name="Zhang B."/>
            <person name="Ji P."/>
            <person name="Sakyi L.B."/>
            <person name="Cui X."/>
            <person name="Yuan T."/>
            <person name="Jiang B."/>
            <person name="Yang W."/>
            <person name="Lam T.T.-Y."/>
            <person name="Chang Q."/>
            <person name="Ding S."/>
            <person name="Wang X."/>
            <person name="Zhu J."/>
            <person name="Ruan X."/>
            <person name="Zhao L."/>
            <person name="Wei J."/>
            <person name="Que T."/>
            <person name="Du C."/>
            <person name="Cheng J."/>
            <person name="Dai P."/>
            <person name="Han X."/>
            <person name="Huang E."/>
            <person name="Gao Y."/>
            <person name="Liu J."/>
            <person name="Shao H."/>
            <person name="Ye R."/>
            <person name="Li L."/>
            <person name="Wei W."/>
            <person name="Wang X."/>
            <person name="Wang C."/>
            <person name="Huo Q."/>
            <person name="Li W."/>
            <person name="Guo W."/>
            <person name="Chen H."/>
            <person name="Chen S."/>
            <person name="Zhou L."/>
            <person name="Zhou L."/>
            <person name="Ni X."/>
            <person name="Tian J."/>
            <person name="Zhou Y."/>
            <person name="Sheng Y."/>
            <person name="Liu T."/>
            <person name="Pan Y."/>
            <person name="Xia L."/>
            <person name="Li J."/>
            <person name="Zhao F."/>
            <person name="Cao W."/>
        </authorList>
    </citation>
    <scope>NUCLEOTIDE SEQUENCE</scope>
    <source>
        <strain evidence="1">Rmic-2018</strain>
        <tissue evidence="1">Larvae</tissue>
    </source>
</reference>
<evidence type="ECO:0000313" key="2">
    <source>
        <dbReference type="Proteomes" id="UP000821866"/>
    </source>
</evidence>
<proteinExistence type="predicted"/>
<dbReference type="EMBL" id="JABSTU010000001">
    <property type="protein sequence ID" value="KAH8039601.1"/>
    <property type="molecule type" value="Genomic_DNA"/>
</dbReference>